<dbReference type="SUPFAM" id="SSF48452">
    <property type="entry name" value="TPR-like"/>
    <property type="match status" value="1"/>
</dbReference>
<dbReference type="InterPro" id="IPR011990">
    <property type="entry name" value="TPR-like_helical_dom_sf"/>
</dbReference>
<reference evidence="1 2" key="1">
    <citation type="submission" date="2020-10" db="EMBL/GenBank/DDBJ databases">
        <title>Aquamicrobium zhengzhouensis sp. nov., a exopolysaccharide producing bacterium isolated from farmland soil.</title>
        <authorList>
            <person name="Wang X."/>
        </authorList>
    </citation>
    <scope>NUCLEOTIDE SEQUENCE [LARGE SCALE GENOMIC DNA]</scope>
    <source>
        <strain evidence="2">cd-1</strain>
    </source>
</reference>
<dbReference type="RefSeq" id="WP_198478188.1">
    <property type="nucleotide sequence ID" value="NZ_JADGMQ010000020.1"/>
</dbReference>
<organism evidence="1 2">
    <name type="scientific">Aquamicrobium zhengzhouense</name>
    <dbReference type="NCBI Taxonomy" id="2781738"/>
    <lineage>
        <taxon>Bacteria</taxon>
        <taxon>Pseudomonadati</taxon>
        <taxon>Pseudomonadota</taxon>
        <taxon>Alphaproteobacteria</taxon>
        <taxon>Hyphomicrobiales</taxon>
        <taxon>Phyllobacteriaceae</taxon>
        <taxon>Aquamicrobium</taxon>
    </lineage>
</organism>
<dbReference type="Proteomes" id="UP000601789">
    <property type="component" value="Unassembled WGS sequence"/>
</dbReference>
<protein>
    <submittedName>
        <fullName evidence="1">DUF924 domain-containing protein</fullName>
    </submittedName>
</protein>
<dbReference type="Pfam" id="PF06041">
    <property type="entry name" value="DUF924"/>
    <property type="match status" value="1"/>
</dbReference>
<dbReference type="EMBL" id="JADGMQ010000020">
    <property type="protein sequence ID" value="MBI1622653.1"/>
    <property type="molecule type" value="Genomic_DNA"/>
</dbReference>
<dbReference type="Gene3D" id="1.25.40.10">
    <property type="entry name" value="Tetratricopeptide repeat domain"/>
    <property type="match status" value="1"/>
</dbReference>
<name>A0ABS0SH66_9HYPH</name>
<accession>A0ABS0SH66</accession>
<dbReference type="InterPro" id="IPR010323">
    <property type="entry name" value="DUF924"/>
</dbReference>
<proteinExistence type="predicted"/>
<dbReference type="Gene3D" id="1.20.58.320">
    <property type="entry name" value="TPR-like"/>
    <property type="match status" value="1"/>
</dbReference>
<gene>
    <name evidence="1" type="ORF">IOD40_18515</name>
</gene>
<comment type="caution">
    <text evidence="1">The sequence shown here is derived from an EMBL/GenBank/DDBJ whole genome shotgun (WGS) entry which is preliminary data.</text>
</comment>
<sequence>MAEAWVEDVLDFWFKDLTRQDWFSGGPELDEKVRARFLPLYEKLKSSFSAKSTADARTALAAIIVFDQFPRNMFRGTPAAFATDDLALAISRLSIEKKFDADLDDDAKAFLYMPFMHSEVAADQERCVDLFRSLPNAEESIKYAIEHRDIVAKFGRFPHRNYILGRESTEAEIEFLKTHAGYGQ</sequence>
<evidence type="ECO:0000313" key="2">
    <source>
        <dbReference type="Proteomes" id="UP000601789"/>
    </source>
</evidence>
<keyword evidence="2" id="KW-1185">Reference proteome</keyword>
<evidence type="ECO:0000313" key="1">
    <source>
        <dbReference type="EMBL" id="MBI1622653.1"/>
    </source>
</evidence>